<feature type="transmembrane region" description="Helical" evidence="1">
    <location>
        <begin position="20"/>
        <end position="40"/>
    </location>
</feature>
<dbReference type="EMBL" id="CP019312">
    <property type="protein sequence ID" value="APX11622.1"/>
    <property type="molecule type" value="Genomic_DNA"/>
</dbReference>
<gene>
    <name evidence="3" type="ORF">BWR18_07945</name>
</gene>
<evidence type="ECO:0000256" key="1">
    <source>
        <dbReference type="SAM" id="Phobius"/>
    </source>
</evidence>
<dbReference type="STRING" id="299262.BWR18_07945"/>
<dbReference type="KEGG" id="tom:BWR18_07945"/>
<evidence type="ECO:0000313" key="3">
    <source>
        <dbReference type="EMBL" id="APX11622.1"/>
    </source>
</evidence>
<dbReference type="Pfam" id="PF06568">
    <property type="entry name" value="YjiS-like"/>
    <property type="match status" value="1"/>
</dbReference>
<keyword evidence="1" id="KW-0472">Membrane</keyword>
<feature type="domain" description="YjiS-like" evidence="2">
    <location>
        <begin position="35"/>
        <end position="66"/>
    </location>
</feature>
<dbReference type="Proteomes" id="UP000186336">
    <property type="component" value="Chromosome"/>
</dbReference>
<evidence type="ECO:0000313" key="4">
    <source>
        <dbReference type="Proteomes" id="UP000186336"/>
    </source>
</evidence>
<reference evidence="3 4" key="1">
    <citation type="submission" date="2017-01" db="EMBL/GenBank/DDBJ databases">
        <title>Complete genome of Tateyamaria omphalii DOK1-4 isolated from seawater in Dokdo.</title>
        <authorList>
            <person name="Kim J.H."/>
            <person name="Chi W.-J."/>
        </authorList>
    </citation>
    <scope>NUCLEOTIDE SEQUENCE [LARGE SCALE GENOMIC DNA]</scope>
    <source>
        <strain evidence="3 4">DOK1-4</strain>
    </source>
</reference>
<dbReference type="InterPro" id="IPR009506">
    <property type="entry name" value="YjiS-like"/>
</dbReference>
<proteinExistence type="predicted"/>
<keyword evidence="1" id="KW-1133">Transmembrane helix</keyword>
<evidence type="ECO:0000259" key="2">
    <source>
        <dbReference type="Pfam" id="PF06568"/>
    </source>
</evidence>
<protein>
    <recommendedName>
        <fullName evidence="2">YjiS-like domain-containing protein</fullName>
    </recommendedName>
</protein>
<sequence length="77" mass="8934">MTHHMQTPASHLAYLTAQNRIPAASVLALHVAVMLSKWAMRRRTRLSLRTLDPHILRDIGLTQAEADFEARRVFWRM</sequence>
<dbReference type="RefSeq" id="WP_076627483.1">
    <property type="nucleotide sequence ID" value="NZ_CP019312.1"/>
</dbReference>
<keyword evidence="4" id="KW-1185">Reference proteome</keyword>
<keyword evidence="1" id="KW-0812">Transmembrane</keyword>
<dbReference type="AlphaFoldDB" id="A0A1P8MUE7"/>
<accession>A0A1P8MUE7</accession>
<organism evidence="3 4">
    <name type="scientific">Tateyamaria omphalii</name>
    <dbReference type="NCBI Taxonomy" id="299262"/>
    <lineage>
        <taxon>Bacteria</taxon>
        <taxon>Pseudomonadati</taxon>
        <taxon>Pseudomonadota</taxon>
        <taxon>Alphaproteobacteria</taxon>
        <taxon>Rhodobacterales</taxon>
        <taxon>Roseobacteraceae</taxon>
        <taxon>Tateyamaria</taxon>
    </lineage>
</organism>
<name>A0A1P8MUE7_9RHOB</name>